<evidence type="ECO:0000259" key="1">
    <source>
        <dbReference type="PROSITE" id="PS51819"/>
    </source>
</evidence>
<protein>
    <submittedName>
        <fullName evidence="2">PhnB protein</fullName>
    </submittedName>
</protein>
<proteinExistence type="predicted"/>
<dbReference type="PANTHER" id="PTHR34109:SF1">
    <property type="entry name" value="VOC DOMAIN-CONTAINING PROTEIN"/>
    <property type="match status" value="1"/>
</dbReference>
<dbReference type="Pfam" id="PF00903">
    <property type="entry name" value="Glyoxalase"/>
    <property type="match status" value="1"/>
</dbReference>
<comment type="caution">
    <text evidence="2">The sequence shown here is derived from an EMBL/GenBank/DDBJ whole genome shotgun (WGS) entry which is preliminary data.</text>
</comment>
<evidence type="ECO:0000313" key="2">
    <source>
        <dbReference type="EMBL" id="NYF80109.1"/>
    </source>
</evidence>
<sequence length="147" mass="15882">MSSVSAIPEGHHSVQPYLIFKDTVAAIAFYVKAFGATEKLCMKGPEGRVGHAEISIGDSRIMMADENAAMGAFSAEHYGGSPVSLLIYTEDCDAMYAQAVAAGAASLREPADQPYGDRMSGVKDPFGYQWYIATHILEISKEDLERI</sequence>
<reference evidence="2 3" key="1">
    <citation type="submission" date="2020-07" db="EMBL/GenBank/DDBJ databases">
        <title>Genomic Encyclopedia of Type Strains, Phase IV (KMG-V): Genome sequencing to study the core and pangenomes of soil and plant-associated prokaryotes.</title>
        <authorList>
            <person name="Whitman W."/>
        </authorList>
    </citation>
    <scope>NUCLEOTIDE SEQUENCE [LARGE SCALE GENOMIC DNA]</scope>
    <source>
        <strain evidence="2 3">X4EP2</strain>
    </source>
</reference>
<dbReference type="SUPFAM" id="SSF54593">
    <property type="entry name" value="Glyoxalase/Bleomycin resistance protein/Dihydroxybiphenyl dioxygenase"/>
    <property type="match status" value="1"/>
</dbReference>
<dbReference type="Gene3D" id="3.30.720.120">
    <property type="match status" value="1"/>
</dbReference>
<organism evidence="2 3">
    <name type="scientific">Granulicella arctica</name>
    <dbReference type="NCBI Taxonomy" id="940613"/>
    <lineage>
        <taxon>Bacteria</taxon>
        <taxon>Pseudomonadati</taxon>
        <taxon>Acidobacteriota</taxon>
        <taxon>Terriglobia</taxon>
        <taxon>Terriglobales</taxon>
        <taxon>Acidobacteriaceae</taxon>
        <taxon>Granulicella</taxon>
    </lineage>
</organism>
<dbReference type="InterPro" id="IPR004360">
    <property type="entry name" value="Glyas_Fos-R_dOase_dom"/>
</dbReference>
<dbReference type="Gene3D" id="3.30.720.110">
    <property type="match status" value="1"/>
</dbReference>
<gene>
    <name evidence="2" type="ORF">HDF17_002429</name>
</gene>
<dbReference type="EMBL" id="JACCCW010000002">
    <property type="protein sequence ID" value="NYF80109.1"/>
    <property type="molecule type" value="Genomic_DNA"/>
</dbReference>
<dbReference type="InterPro" id="IPR029068">
    <property type="entry name" value="Glyas_Bleomycin-R_OHBP_Dase"/>
</dbReference>
<accession>A0A7Y9TH25</accession>
<dbReference type="AlphaFoldDB" id="A0A7Y9TH25"/>
<dbReference type="InterPro" id="IPR037523">
    <property type="entry name" value="VOC_core"/>
</dbReference>
<keyword evidence="3" id="KW-1185">Reference proteome</keyword>
<evidence type="ECO:0000313" key="3">
    <source>
        <dbReference type="Proteomes" id="UP000589520"/>
    </source>
</evidence>
<dbReference type="CDD" id="cd07246">
    <property type="entry name" value="VOC_like"/>
    <property type="match status" value="1"/>
</dbReference>
<dbReference type="PROSITE" id="PS51819">
    <property type="entry name" value="VOC"/>
    <property type="match status" value="1"/>
</dbReference>
<dbReference type="RefSeq" id="WP_179491245.1">
    <property type="nucleotide sequence ID" value="NZ_JACCCW010000002.1"/>
</dbReference>
<dbReference type="PANTHER" id="PTHR34109">
    <property type="entry name" value="BNAUNNG04460D PROTEIN-RELATED"/>
    <property type="match status" value="1"/>
</dbReference>
<dbReference type="Proteomes" id="UP000589520">
    <property type="component" value="Unassembled WGS sequence"/>
</dbReference>
<feature type="domain" description="VOC" evidence="1">
    <location>
        <begin position="10"/>
        <end position="135"/>
    </location>
</feature>
<name>A0A7Y9TH25_9BACT</name>